<keyword evidence="4" id="KW-0788">Thiol protease</keyword>
<evidence type="ECO:0000313" key="6">
    <source>
        <dbReference type="EMBL" id="SVA17284.1"/>
    </source>
</evidence>
<comment type="similarity">
    <text evidence="1">Belongs to the peptidase C40 family.</text>
</comment>
<gene>
    <name evidence="6" type="ORF">METZ01_LOCUS70138</name>
</gene>
<evidence type="ECO:0000256" key="1">
    <source>
        <dbReference type="ARBA" id="ARBA00007074"/>
    </source>
</evidence>
<dbReference type="EMBL" id="UINC01004848">
    <property type="protein sequence ID" value="SVA17284.1"/>
    <property type="molecule type" value="Genomic_DNA"/>
</dbReference>
<protein>
    <recommendedName>
        <fullName evidence="5">NlpC/P60 domain-containing protein</fullName>
    </recommendedName>
</protein>
<evidence type="ECO:0000259" key="5">
    <source>
        <dbReference type="PROSITE" id="PS51935"/>
    </source>
</evidence>
<dbReference type="GO" id="GO:0008234">
    <property type="term" value="F:cysteine-type peptidase activity"/>
    <property type="evidence" value="ECO:0007669"/>
    <property type="project" value="UniProtKB-KW"/>
</dbReference>
<evidence type="ECO:0000256" key="3">
    <source>
        <dbReference type="ARBA" id="ARBA00022801"/>
    </source>
</evidence>
<dbReference type="PROSITE" id="PS51935">
    <property type="entry name" value="NLPC_P60"/>
    <property type="match status" value="1"/>
</dbReference>
<feature type="non-terminal residue" evidence="6">
    <location>
        <position position="238"/>
    </location>
</feature>
<accession>A0A381TNC7</accession>
<organism evidence="6">
    <name type="scientific">marine metagenome</name>
    <dbReference type="NCBI Taxonomy" id="408172"/>
    <lineage>
        <taxon>unclassified sequences</taxon>
        <taxon>metagenomes</taxon>
        <taxon>ecological metagenomes</taxon>
    </lineage>
</organism>
<feature type="domain" description="NlpC/P60" evidence="5">
    <location>
        <begin position="120"/>
        <end position="238"/>
    </location>
</feature>
<sequence length="238" mass="27001">MEYFGICELSVLPVRKNPHSTNELVTQILYGEIFTIIEKREKWSKISNYYDKYEGWVNNAQIKFIDKKKFNSIKSNNSVYCNDTNGYIIDKDNEKTLIPIGSLVSSCNQLKSKYIGKSSLLTKSNIIKTAKQYLNSPYLWGGRIPFGIDCSGFSQIVYKINGIKIKRDASQQANEGKITSIKDLKTGDLAFFGKTNKKATHVGIMINKNEIIHAFGKIRIDKVNNKGIVNSETKKLTH</sequence>
<dbReference type="InterPro" id="IPR041382">
    <property type="entry name" value="SH3_16"/>
</dbReference>
<dbReference type="InterPro" id="IPR000064">
    <property type="entry name" value="NLP_P60_dom"/>
</dbReference>
<reference evidence="6" key="1">
    <citation type="submission" date="2018-05" db="EMBL/GenBank/DDBJ databases">
        <authorList>
            <person name="Lanie J.A."/>
            <person name="Ng W.-L."/>
            <person name="Kazmierczak K.M."/>
            <person name="Andrzejewski T.M."/>
            <person name="Davidsen T.M."/>
            <person name="Wayne K.J."/>
            <person name="Tettelin H."/>
            <person name="Glass J.I."/>
            <person name="Rusch D."/>
            <person name="Podicherti R."/>
            <person name="Tsui H.-C.T."/>
            <person name="Winkler M.E."/>
        </authorList>
    </citation>
    <scope>NUCLEOTIDE SEQUENCE</scope>
</reference>
<evidence type="ECO:0000256" key="4">
    <source>
        <dbReference type="ARBA" id="ARBA00022807"/>
    </source>
</evidence>
<name>A0A381TNC7_9ZZZZ</name>
<dbReference type="Pfam" id="PF00877">
    <property type="entry name" value="NLPC_P60"/>
    <property type="match status" value="1"/>
</dbReference>
<dbReference type="Gene3D" id="2.30.30.40">
    <property type="entry name" value="SH3 Domains"/>
    <property type="match status" value="1"/>
</dbReference>
<dbReference type="Pfam" id="PF18348">
    <property type="entry name" value="SH3_16"/>
    <property type="match status" value="1"/>
</dbReference>
<dbReference type="AlphaFoldDB" id="A0A381TNC7"/>
<proteinExistence type="inferred from homology"/>
<evidence type="ECO:0000256" key="2">
    <source>
        <dbReference type="ARBA" id="ARBA00022670"/>
    </source>
</evidence>
<dbReference type="Gene3D" id="3.90.1720.10">
    <property type="entry name" value="endopeptidase domain like (from Nostoc punctiforme)"/>
    <property type="match status" value="1"/>
</dbReference>
<feature type="non-terminal residue" evidence="6">
    <location>
        <position position="1"/>
    </location>
</feature>
<keyword evidence="2" id="KW-0645">Protease</keyword>
<dbReference type="InterPro" id="IPR038765">
    <property type="entry name" value="Papain-like_cys_pep_sf"/>
</dbReference>
<dbReference type="PANTHER" id="PTHR47053">
    <property type="entry name" value="MUREIN DD-ENDOPEPTIDASE MEPH-RELATED"/>
    <property type="match status" value="1"/>
</dbReference>
<dbReference type="GO" id="GO:0006508">
    <property type="term" value="P:proteolysis"/>
    <property type="evidence" value="ECO:0007669"/>
    <property type="project" value="UniProtKB-KW"/>
</dbReference>
<dbReference type="SUPFAM" id="SSF54001">
    <property type="entry name" value="Cysteine proteinases"/>
    <property type="match status" value="1"/>
</dbReference>
<dbReference type="PANTHER" id="PTHR47053:SF1">
    <property type="entry name" value="MUREIN DD-ENDOPEPTIDASE MEPH-RELATED"/>
    <property type="match status" value="1"/>
</dbReference>
<keyword evidence="3" id="KW-0378">Hydrolase</keyword>
<dbReference type="InterPro" id="IPR051202">
    <property type="entry name" value="Peptidase_C40"/>
</dbReference>